<evidence type="ECO:0000256" key="8">
    <source>
        <dbReference type="ARBA" id="ARBA00022989"/>
    </source>
</evidence>
<dbReference type="Pfam" id="PF00175">
    <property type="entry name" value="NAD_binding_1"/>
    <property type="match status" value="1"/>
</dbReference>
<name>A0ABS7W4U7_STROV</name>
<organism evidence="15 16">
    <name type="scientific">Streptomyces olivaceus</name>
    <dbReference type="NCBI Taxonomy" id="47716"/>
    <lineage>
        <taxon>Bacteria</taxon>
        <taxon>Bacillati</taxon>
        <taxon>Actinomycetota</taxon>
        <taxon>Actinomycetes</taxon>
        <taxon>Kitasatosporales</taxon>
        <taxon>Streptomycetaceae</taxon>
        <taxon>Streptomyces</taxon>
    </lineage>
</organism>
<dbReference type="SFLD" id="SFLDG01168">
    <property type="entry name" value="Ferric_reductase_subgroup_(FRE"/>
    <property type="match status" value="1"/>
</dbReference>
<evidence type="ECO:0000256" key="4">
    <source>
        <dbReference type="ARBA" id="ARBA00022692"/>
    </source>
</evidence>
<feature type="transmembrane region" description="Helical" evidence="13">
    <location>
        <begin position="171"/>
        <end position="189"/>
    </location>
</feature>
<dbReference type="PROSITE" id="PS51384">
    <property type="entry name" value="FAD_FR"/>
    <property type="match status" value="1"/>
</dbReference>
<keyword evidence="4 13" id="KW-0812">Transmembrane</keyword>
<feature type="transmembrane region" description="Helical" evidence="13">
    <location>
        <begin position="137"/>
        <end position="159"/>
    </location>
</feature>
<feature type="transmembrane region" description="Helical" evidence="13">
    <location>
        <begin position="28"/>
        <end position="49"/>
    </location>
</feature>
<comment type="cofactor">
    <cofactor evidence="1">
        <name>FAD</name>
        <dbReference type="ChEBI" id="CHEBI:57692"/>
    </cofactor>
</comment>
<dbReference type="InterPro" id="IPR013130">
    <property type="entry name" value="Fe3_Rdtase_TM_dom"/>
</dbReference>
<dbReference type="EMBL" id="JAHSTP010000004">
    <property type="protein sequence ID" value="MBZ6152290.1"/>
    <property type="molecule type" value="Genomic_DNA"/>
</dbReference>
<dbReference type="InterPro" id="IPR050415">
    <property type="entry name" value="MRET"/>
</dbReference>
<dbReference type="PRINTS" id="PR00410">
    <property type="entry name" value="PHEHYDRXLASE"/>
</dbReference>
<evidence type="ECO:0000256" key="13">
    <source>
        <dbReference type="SAM" id="Phobius"/>
    </source>
</evidence>
<evidence type="ECO:0000313" key="15">
    <source>
        <dbReference type="EMBL" id="MBZ6152290.1"/>
    </source>
</evidence>
<dbReference type="InterPro" id="IPR017927">
    <property type="entry name" value="FAD-bd_FR_type"/>
</dbReference>
<dbReference type="Proteomes" id="UP000758701">
    <property type="component" value="Unassembled WGS sequence"/>
</dbReference>
<evidence type="ECO:0000256" key="3">
    <source>
        <dbReference type="ARBA" id="ARBA00022630"/>
    </source>
</evidence>
<keyword evidence="16" id="KW-1185">Reference proteome</keyword>
<keyword evidence="7" id="KW-0274">FAD</keyword>
<dbReference type="SFLD" id="SFLDS00052">
    <property type="entry name" value="Ferric_Reductase_Domain"/>
    <property type="match status" value="1"/>
</dbReference>
<keyword evidence="11" id="KW-0411">Iron-sulfur</keyword>
<dbReference type="RefSeq" id="WP_070390459.1">
    <property type="nucleotide sequence ID" value="NZ_BNEG01000003.1"/>
</dbReference>
<comment type="caution">
    <text evidence="15">The sequence shown here is derived from an EMBL/GenBank/DDBJ whole genome shotgun (WGS) entry which is preliminary data.</text>
</comment>
<dbReference type="InterPro" id="IPR013112">
    <property type="entry name" value="FAD-bd_8"/>
</dbReference>
<dbReference type="InterPro" id="IPR039261">
    <property type="entry name" value="FNR_nucleotide-bd"/>
</dbReference>
<dbReference type="Gene3D" id="3.40.50.80">
    <property type="entry name" value="Nucleotide-binding domain of ferredoxin-NADP reductase (FNR) module"/>
    <property type="match status" value="1"/>
</dbReference>
<dbReference type="InterPro" id="IPR001433">
    <property type="entry name" value="OxRdtase_FAD/NAD-bd"/>
</dbReference>
<keyword evidence="5" id="KW-0001">2Fe-2S</keyword>
<keyword evidence="12 13" id="KW-0472">Membrane</keyword>
<evidence type="ECO:0000313" key="16">
    <source>
        <dbReference type="Proteomes" id="UP000758701"/>
    </source>
</evidence>
<dbReference type="CDD" id="cd06198">
    <property type="entry name" value="FNR_like_3"/>
    <property type="match status" value="1"/>
</dbReference>
<keyword evidence="9" id="KW-0560">Oxidoreductase</keyword>
<feature type="domain" description="FAD-binding FR-type" evidence="14">
    <location>
        <begin position="226"/>
        <end position="326"/>
    </location>
</feature>
<dbReference type="PANTHER" id="PTHR47354:SF8">
    <property type="entry name" value="1,2-PHENYLACETYL-COA EPOXIDASE, SUBUNIT E"/>
    <property type="match status" value="1"/>
</dbReference>
<evidence type="ECO:0000256" key="5">
    <source>
        <dbReference type="ARBA" id="ARBA00022714"/>
    </source>
</evidence>
<dbReference type="InterPro" id="IPR017938">
    <property type="entry name" value="Riboflavin_synthase-like_b-brl"/>
</dbReference>
<dbReference type="Gene3D" id="2.40.30.10">
    <property type="entry name" value="Translation factors"/>
    <property type="match status" value="1"/>
</dbReference>
<feature type="transmembrane region" description="Helical" evidence="13">
    <location>
        <begin position="55"/>
        <end position="75"/>
    </location>
</feature>
<evidence type="ECO:0000256" key="1">
    <source>
        <dbReference type="ARBA" id="ARBA00001974"/>
    </source>
</evidence>
<sequence length="449" mass="48797">MTTVPSAPHRPPPPAPALRPKAVARTGLYAILAANAVAVAVLFAQAGFAANTLVVLGRLTGLYGALLMAFQLVLVARLPWFDRRIGMDRLTSWHRWTGFAVLWTLLAHVVFITFGYGRSSGMDPLNQLVDLAETVEGVLRALVALALLVVVGAVSARAARRRMAYETWHFLHLYTYVAVVLAFTHQVAAGTSFTSSPAATAYWYTLWGAALGAVLAGRVVLPLWRNLRHRLRVTAVVPENDHVVSVYLTGRDLDRLPARAGQFFLWRFLTRDRWWQANPFSLSMAPDGRQLRLTVKTAGDGTAALRRIEPGTRVFAEGPYGAFTALHRTRPDTLLVAGGVGVTPIRALLEELPGHAVLVYRVATDRDAVLHDELRDLAHAKGAELHLVTGPAVPDRLGPRDLAALVPDVADRDVYVCGPPGMTTAVLATLRELGVPKAQIHAERFSLAG</sequence>
<evidence type="ECO:0000256" key="10">
    <source>
        <dbReference type="ARBA" id="ARBA00023004"/>
    </source>
</evidence>
<keyword evidence="8 13" id="KW-1133">Transmembrane helix</keyword>
<evidence type="ECO:0000256" key="12">
    <source>
        <dbReference type="ARBA" id="ARBA00023136"/>
    </source>
</evidence>
<evidence type="ECO:0000256" key="9">
    <source>
        <dbReference type="ARBA" id="ARBA00023002"/>
    </source>
</evidence>
<evidence type="ECO:0000256" key="6">
    <source>
        <dbReference type="ARBA" id="ARBA00022723"/>
    </source>
</evidence>
<dbReference type="PANTHER" id="PTHR47354">
    <property type="entry name" value="NADH OXIDOREDUCTASE HCR"/>
    <property type="match status" value="1"/>
</dbReference>
<evidence type="ECO:0000256" key="7">
    <source>
        <dbReference type="ARBA" id="ARBA00022827"/>
    </source>
</evidence>
<evidence type="ECO:0000256" key="11">
    <source>
        <dbReference type="ARBA" id="ARBA00023014"/>
    </source>
</evidence>
<feature type="transmembrane region" description="Helical" evidence="13">
    <location>
        <begin position="96"/>
        <end position="117"/>
    </location>
</feature>
<accession>A0ABS7W4U7</accession>
<protein>
    <submittedName>
        <fullName evidence="15">Ferredoxin reductase family protein</fullName>
    </submittedName>
</protein>
<dbReference type="GeneID" id="69760128"/>
<evidence type="ECO:0000259" key="14">
    <source>
        <dbReference type="PROSITE" id="PS51384"/>
    </source>
</evidence>
<keyword evidence="6" id="KW-0479">Metal-binding</keyword>
<comment type="subcellular location">
    <subcellularLocation>
        <location evidence="2">Membrane</location>
        <topology evidence="2">Multi-pass membrane protein</topology>
    </subcellularLocation>
</comment>
<feature type="transmembrane region" description="Helical" evidence="13">
    <location>
        <begin position="201"/>
        <end position="221"/>
    </location>
</feature>
<evidence type="ECO:0000256" key="2">
    <source>
        <dbReference type="ARBA" id="ARBA00004141"/>
    </source>
</evidence>
<dbReference type="SUPFAM" id="SSF63380">
    <property type="entry name" value="Riboflavin synthase domain-like"/>
    <property type="match status" value="1"/>
</dbReference>
<dbReference type="Pfam" id="PF08022">
    <property type="entry name" value="FAD_binding_8"/>
    <property type="match status" value="1"/>
</dbReference>
<keyword evidence="3" id="KW-0285">Flavoprotein</keyword>
<dbReference type="Pfam" id="PF01794">
    <property type="entry name" value="Ferric_reduct"/>
    <property type="match status" value="1"/>
</dbReference>
<dbReference type="SUPFAM" id="SSF52343">
    <property type="entry name" value="Ferredoxin reductase-like, C-terminal NADP-linked domain"/>
    <property type="match status" value="1"/>
</dbReference>
<keyword evidence="10" id="KW-0408">Iron</keyword>
<reference evidence="15 16" key="1">
    <citation type="submission" date="2021-06" db="EMBL/GenBank/DDBJ databases">
        <title>Ecological speciation of a Streptomyces species isolated from different habitats and geographic origins.</title>
        <authorList>
            <person name="Wang J."/>
        </authorList>
    </citation>
    <scope>NUCLEOTIDE SEQUENCE [LARGE SCALE GENOMIC DNA]</scope>
    <source>
        <strain evidence="15 16">FXJ8.012</strain>
    </source>
</reference>
<proteinExistence type="predicted"/>
<gene>
    <name evidence="15" type="ORF">KVH32_14120</name>
</gene>